<dbReference type="SUPFAM" id="SSF50475">
    <property type="entry name" value="FMN-binding split barrel"/>
    <property type="match status" value="1"/>
</dbReference>
<comment type="caution">
    <text evidence="3">The sequence shown here is derived from an EMBL/GenBank/DDBJ whole genome shotgun (WGS) entry which is preliminary data.</text>
</comment>
<gene>
    <name evidence="3" type="ORF">NFI95_06050</name>
</gene>
<proteinExistence type="predicted"/>
<keyword evidence="1" id="KW-0560">Oxidoreductase</keyword>
<reference evidence="3 4" key="1">
    <citation type="submission" date="2022-06" db="EMBL/GenBank/DDBJ databases">
        <title>Endosaccharibacter gen. nov., sp. nov., endophytic bacteria isolated from sugarcane.</title>
        <authorList>
            <person name="Pitiwittayakul N."/>
            <person name="Yukphan P."/>
            <person name="Charoenyingcharoen P."/>
            <person name="Tanasupawat S."/>
        </authorList>
    </citation>
    <scope>NUCLEOTIDE SEQUENCE [LARGE SCALE GENOMIC DNA]</scope>
    <source>
        <strain evidence="3 4">KSS8</strain>
    </source>
</reference>
<evidence type="ECO:0000259" key="2">
    <source>
        <dbReference type="SMART" id="SM00903"/>
    </source>
</evidence>
<feature type="domain" description="Flavin reductase like" evidence="2">
    <location>
        <begin position="12"/>
        <end position="157"/>
    </location>
</feature>
<sequence>MPVDRQLYRDAMARLGAAVNVVTTANESGRHGFTASAVCSVTDDPATLLVCMNRGSRSREHFRLGGPLCVNVLATHQRPVSEAFATLDLMSERFEAGAWTTLDTGAPVLDGAIAAFDCVISEVSEVGTHSVLFCTVQAVRLGDSAGGLIYFGRDYHALPHAAA</sequence>
<dbReference type="SMART" id="SM00903">
    <property type="entry name" value="Flavin_Reduct"/>
    <property type="match status" value="1"/>
</dbReference>
<name>A0ABT1W552_9PROT</name>
<dbReference type="EMBL" id="JAMSKV010000004">
    <property type="protein sequence ID" value="MCQ8278007.1"/>
    <property type="molecule type" value="Genomic_DNA"/>
</dbReference>
<evidence type="ECO:0000313" key="3">
    <source>
        <dbReference type="EMBL" id="MCQ8278007.1"/>
    </source>
</evidence>
<dbReference type="RefSeq" id="WP_422863472.1">
    <property type="nucleotide sequence ID" value="NZ_JAMSKV010000004.1"/>
</dbReference>
<dbReference type="Gene3D" id="2.30.110.10">
    <property type="entry name" value="Electron Transport, Fmn-binding Protein, Chain A"/>
    <property type="match status" value="1"/>
</dbReference>
<dbReference type="InterPro" id="IPR002563">
    <property type="entry name" value="Flavin_Rdtase-like_dom"/>
</dbReference>
<dbReference type="Proteomes" id="UP001524587">
    <property type="component" value="Unassembled WGS sequence"/>
</dbReference>
<dbReference type="InterPro" id="IPR012349">
    <property type="entry name" value="Split_barrel_FMN-bd"/>
</dbReference>
<protein>
    <submittedName>
        <fullName evidence="3">Flavin reductase</fullName>
    </submittedName>
</protein>
<evidence type="ECO:0000313" key="4">
    <source>
        <dbReference type="Proteomes" id="UP001524587"/>
    </source>
</evidence>
<keyword evidence="4" id="KW-1185">Reference proteome</keyword>
<dbReference type="PANTHER" id="PTHR30466">
    <property type="entry name" value="FLAVIN REDUCTASE"/>
    <property type="match status" value="1"/>
</dbReference>
<dbReference type="InterPro" id="IPR050268">
    <property type="entry name" value="NADH-dep_flavin_reductase"/>
</dbReference>
<evidence type="ECO:0000256" key="1">
    <source>
        <dbReference type="ARBA" id="ARBA00023002"/>
    </source>
</evidence>
<accession>A0ABT1W552</accession>
<organism evidence="3 4">
    <name type="scientific">Endosaccharibacter trunci</name>
    <dbReference type="NCBI Taxonomy" id="2812733"/>
    <lineage>
        <taxon>Bacteria</taxon>
        <taxon>Pseudomonadati</taxon>
        <taxon>Pseudomonadota</taxon>
        <taxon>Alphaproteobacteria</taxon>
        <taxon>Acetobacterales</taxon>
        <taxon>Acetobacteraceae</taxon>
        <taxon>Endosaccharibacter</taxon>
    </lineage>
</organism>
<dbReference type="PANTHER" id="PTHR30466:SF1">
    <property type="entry name" value="FMN REDUCTASE (NADH) RUTF"/>
    <property type="match status" value="1"/>
</dbReference>
<dbReference type="Pfam" id="PF01613">
    <property type="entry name" value="Flavin_Reduct"/>
    <property type="match status" value="1"/>
</dbReference>